<organism evidence="11">
    <name type="scientific">marine metagenome</name>
    <dbReference type="NCBI Taxonomy" id="408172"/>
    <lineage>
        <taxon>unclassified sequences</taxon>
        <taxon>metagenomes</taxon>
        <taxon>ecological metagenomes</taxon>
    </lineage>
</organism>
<comment type="subcellular location">
    <subcellularLocation>
        <location evidence="1">Membrane</location>
    </subcellularLocation>
</comment>
<dbReference type="InterPro" id="IPR026579">
    <property type="entry name" value="FtsQ"/>
</dbReference>
<keyword evidence="6 9" id="KW-1133">Transmembrane helix</keyword>
<dbReference type="PROSITE" id="PS51779">
    <property type="entry name" value="POTRA"/>
    <property type="match status" value="1"/>
</dbReference>
<evidence type="ECO:0000256" key="7">
    <source>
        <dbReference type="ARBA" id="ARBA00023136"/>
    </source>
</evidence>
<keyword evidence="5 9" id="KW-0812">Transmembrane</keyword>
<dbReference type="InterPro" id="IPR005548">
    <property type="entry name" value="Cell_div_FtsQ/DivIB_C"/>
</dbReference>
<dbReference type="PANTHER" id="PTHR35851">
    <property type="entry name" value="CELL DIVISION PROTEIN FTSQ"/>
    <property type="match status" value="1"/>
</dbReference>
<dbReference type="GO" id="GO:0016020">
    <property type="term" value="C:membrane"/>
    <property type="evidence" value="ECO:0007669"/>
    <property type="project" value="UniProtKB-SubCell"/>
</dbReference>
<dbReference type="InterPro" id="IPR034746">
    <property type="entry name" value="POTRA"/>
</dbReference>
<keyword evidence="2" id="KW-1003">Cell membrane</keyword>
<evidence type="ECO:0000256" key="2">
    <source>
        <dbReference type="ARBA" id="ARBA00022475"/>
    </source>
</evidence>
<evidence type="ECO:0000313" key="11">
    <source>
        <dbReference type="EMBL" id="SUZ70698.1"/>
    </source>
</evidence>
<evidence type="ECO:0000256" key="5">
    <source>
        <dbReference type="ARBA" id="ARBA00022692"/>
    </source>
</evidence>
<protein>
    <recommendedName>
        <fullName evidence="10">POTRA domain-containing protein</fullName>
    </recommendedName>
</protein>
<evidence type="ECO:0000256" key="3">
    <source>
        <dbReference type="ARBA" id="ARBA00022519"/>
    </source>
</evidence>
<sequence>MRLKKKKRIIWFKAIISALGFSAIFSLIWSAFWWSDYHNTLVIKNVVFSNTVILDKQNYRNTFGDLIGASIDEINLTRVTELVESHPYVLAARVSHRYPGTIMIEIMERTPIAILNTQPMVMLDEEGYILPDMENMGDFLVPSLSNFNPAPELYPAGEKVLSVKVKESIEWLSHLRREYSFLYDNLSEIRLVSDNDIELILAEEPTKILLGNEDLWTKIEILKQFRIDLKPNKELTDFSYLDMRYINQIIAKDRRS</sequence>
<keyword evidence="3" id="KW-0997">Cell inner membrane</keyword>
<keyword evidence="7 9" id="KW-0472">Membrane</keyword>
<keyword evidence="8" id="KW-0131">Cell cycle</keyword>
<feature type="domain" description="POTRA" evidence="10">
    <location>
        <begin position="41"/>
        <end position="109"/>
    </location>
</feature>
<evidence type="ECO:0000259" key="10">
    <source>
        <dbReference type="PROSITE" id="PS51779"/>
    </source>
</evidence>
<evidence type="ECO:0000256" key="4">
    <source>
        <dbReference type="ARBA" id="ARBA00022618"/>
    </source>
</evidence>
<name>A0A381PVW6_9ZZZZ</name>
<evidence type="ECO:0000256" key="9">
    <source>
        <dbReference type="SAM" id="Phobius"/>
    </source>
</evidence>
<dbReference type="PANTHER" id="PTHR35851:SF1">
    <property type="entry name" value="CELL DIVISION PROTEIN FTSQ"/>
    <property type="match status" value="1"/>
</dbReference>
<proteinExistence type="predicted"/>
<dbReference type="EMBL" id="UINC01001098">
    <property type="protein sequence ID" value="SUZ70698.1"/>
    <property type="molecule type" value="Genomic_DNA"/>
</dbReference>
<evidence type="ECO:0000256" key="8">
    <source>
        <dbReference type="ARBA" id="ARBA00023306"/>
    </source>
</evidence>
<gene>
    <name evidence="11" type="ORF">METZ01_LOCUS23552</name>
</gene>
<keyword evidence="4" id="KW-0132">Cell division</keyword>
<dbReference type="Pfam" id="PF08478">
    <property type="entry name" value="POTRA_1"/>
    <property type="match status" value="1"/>
</dbReference>
<feature type="transmembrane region" description="Helical" evidence="9">
    <location>
        <begin position="12"/>
        <end position="34"/>
    </location>
</feature>
<dbReference type="Pfam" id="PF03799">
    <property type="entry name" value="FtsQ_DivIB_C"/>
    <property type="match status" value="1"/>
</dbReference>
<dbReference type="AlphaFoldDB" id="A0A381PVW6"/>
<evidence type="ECO:0000256" key="1">
    <source>
        <dbReference type="ARBA" id="ARBA00004370"/>
    </source>
</evidence>
<reference evidence="11" key="1">
    <citation type="submission" date="2018-05" db="EMBL/GenBank/DDBJ databases">
        <authorList>
            <person name="Lanie J.A."/>
            <person name="Ng W.-L."/>
            <person name="Kazmierczak K.M."/>
            <person name="Andrzejewski T.M."/>
            <person name="Davidsen T.M."/>
            <person name="Wayne K.J."/>
            <person name="Tettelin H."/>
            <person name="Glass J.I."/>
            <person name="Rusch D."/>
            <person name="Podicherti R."/>
            <person name="Tsui H.-C.T."/>
            <person name="Winkler M.E."/>
        </authorList>
    </citation>
    <scope>NUCLEOTIDE SEQUENCE</scope>
</reference>
<dbReference type="GO" id="GO:0090529">
    <property type="term" value="P:cell septum assembly"/>
    <property type="evidence" value="ECO:0007669"/>
    <property type="project" value="InterPro"/>
</dbReference>
<evidence type="ECO:0000256" key="6">
    <source>
        <dbReference type="ARBA" id="ARBA00022989"/>
    </source>
</evidence>
<dbReference type="InterPro" id="IPR013685">
    <property type="entry name" value="POTRA_FtsQ_type"/>
</dbReference>
<accession>A0A381PVW6</accession>